<reference evidence="19 20" key="1">
    <citation type="submission" date="2018-07" db="EMBL/GenBank/DDBJ databases">
        <title>Genomic Encyclopedia of Type Strains, Phase IV (KMG-IV): sequencing the most valuable type-strain genomes for metagenomic binning, comparative biology and taxonomic classification.</title>
        <authorList>
            <person name="Goeker M."/>
        </authorList>
    </citation>
    <scope>NUCLEOTIDE SEQUENCE [LARGE SCALE GENOMIC DNA]</scope>
    <source>
        <strain evidence="19 20">DSM 16500</strain>
    </source>
</reference>
<evidence type="ECO:0000256" key="2">
    <source>
        <dbReference type="ARBA" id="ARBA00022475"/>
    </source>
</evidence>
<keyword evidence="12 16" id="KW-0472">Membrane</keyword>
<dbReference type="PANTHER" id="PTHR30627">
    <property type="entry name" value="PEPTIDOGLYCAN D,D-TRANSPEPTIDASE"/>
    <property type="match status" value="1"/>
</dbReference>
<dbReference type="GO" id="GO:0000917">
    <property type="term" value="P:division septum assembly"/>
    <property type="evidence" value="ECO:0007669"/>
    <property type="project" value="UniProtKB-KW"/>
</dbReference>
<dbReference type="SUPFAM" id="SSF56601">
    <property type="entry name" value="beta-lactamase/transpeptidase-like"/>
    <property type="match status" value="1"/>
</dbReference>
<dbReference type="EMBL" id="QQAX01000008">
    <property type="protein sequence ID" value="RDI44771.1"/>
    <property type="molecule type" value="Genomic_DNA"/>
</dbReference>
<evidence type="ECO:0000256" key="3">
    <source>
        <dbReference type="ARBA" id="ARBA00022519"/>
    </source>
</evidence>
<evidence type="ECO:0000259" key="17">
    <source>
        <dbReference type="Pfam" id="PF00905"/>
    </source>
</evidence>
<dbReference type="Gene3D" id="3.90.1310.10">
    <property type="entry name" value="Penicillin-binding protein 2a (Domain 2)"/>
    <property type="match status" value="1"/>
</dbReference>
<dbReference type="GO" id="GO:0008955">
    <property type="term" value="F:peptidoglycan glycosyltransferase activity"/>
    <property type="evidence" value="ECO:0007669"/>
    <property type="project" value="InterPro"/>
</dbReference>
<comment type="subcellular location">
    <subcellularLocation>
        <location evidence="16">Cell inner membrane</location>
        <topology evidence="16">Single-pass membrane protein</topology>
    </subcellularLocation>
    <subcellularLocation>
        <location evidence="1">Membrane</location>
    </subcellularLocation>
</comment>
<gene>
    <name evidence="16" type="primary">ftsI</name>
    <name evidence="19" type="ORF">C8D86_10823</name>
</gene>
<dbReference type="InterPro" id="IPR012338">
    <property type="entry name" value="Beta-lactam/transpept-like"/>
</dbReference>
<evidence type="ECO:0000256" key="14">
    <source>
        <dbReference type="ARBA" id="ARBA00023306"/>
    </source>
</evidence>
<accession>A0A370GM77</accession>
<protein>
    <recommendedName>
        <fullName evidence="16">Peptidoglycan D,D-transpeptidase FtsI</fullName>
        <ecNumber evidence="16">3.4.16.4</ecNumber>
    </recommendedName>
    <alternativeName>
        <fullName evidence="16">Penicillin-binding protein 3</fullName>
        <shortName evidence="16">PBP-3</shortName>
    </alternativeName>
</protein>
<keyword evidence="4 16" id="KW-0132">Cell division</keyword>
<comment type="function">
    <text evidence="16">Catalyzes cross-linking of the peptidoglycan cell wall at the division septum.</text>
</comment>
<dbReference type="GO" id="GO:0009002">
    <property type="term" value="F:serine-type D-Ala-D-Ala carboxypeptidase activity"/>
    <property type="evidence" value="ECO:0007669"/>
    <property type="project" value="UniProtKB-UniRule"/>
</dbReference>
<dbReference type="AlphaFoldDB" id="A0A370GM77"/>
<evidence type="ECO:0000256" key="7">
    <source>
        <dbReference type="ARBA" id="ARBA00022692"/>
    </source>
</evidence>
<keyword evidence="9 16" id="KW-0133">Cell shape</keyword>
<dbReference type="GO" id="GO:0071555">
    <property type="term" value="P:cell wall organization"/>
    <property type="evidence" value="ECO:0007669"/>
    <property type="project" value="UniProtKB-KW"/>
</dbReference>
<organism evidence="19 20">
    <name type="scientific">Aquicella lusitana</name>
    <dbReference type="NCBI Taxonomy" id="254246"/>
    <lineage>
        <taxon>Bacteria</taxon>
        <taxon>Pseudomonadati</taxon>
        <taxon>Pseudomonadota</taxon>
        <taxon>Gammaproteobacteria</taxon>
        <taxon>Legionellales</taxon>
        <taxon>Coxiellaceae</taxon>
        <taxon>Aquicella</taxon>
    </lineage>
</organism>
<evidence type="ECO:0000313" key="20">
    <source>
        <dbReference type="Proteomes" id="UP000254720"/>
    </source>
</evidence>
<feature type="domain" description="Penicillin-binding protein transpeptidase" evidence="17">
    <location>
        <begin position="248"/>
        <end position="545"/>
    </location>
</feature>
<feature type="domain" description="Penicillin-binding protein dimerisation" evidence="18">
    <location>
        <begin position="57"/>
        <end position="207"/>
    </location>
</feature>
<dbReference type="GO" id="GO:0043093">
    <property type="term" value="P:FtsZ-dependent cytokinesis"/>
    <property type="evidence" value="ECO:0007669"/>
    <property type="project" value="UniProtKB-UniRule"/>
</dbReference>
<feature type="active site" description="Acyl-ester intermediate" evidence="16">
    <location>
        <position position="295"/>
    </location>
</feature>
<keyword evidence="5 16" id="KW-0121">Carboxypeptidase</keyword>
<keyword evidence="3 16" id="KW-0997">Cell inner membrane</keyword>
<proteinExistence type="inferred from homology"/>
<keyword evidence="14 16" id="KW-0131">Cell cycle</keyword>
<dbReference type="PANTHER" id="PTHR30627:SF1">
    <property type="entry name" value="PEPTIDOGLYCAN D,D-TRANSPEPTIDASE FTSI"/>
    <property type="match status" value="1"/>
</dbReference>
<evidence type="ECO:0000256" key="4">
    <source>
        <dbReference type="ARBA" id="ARBA00022618"/>
    </source>
</evidence>
<evidence type="ECO:0000256" key="13">
    <source>
        <dbReference type="ARBA" id="ARBA00023210"/>
    </source>
</evidence>
<evidence type="ECO:0000256" key="1">
    <source>
        <dbReference type="ARBA" id="ARBA00004370"/>
    </source>
</evidence>
<keyword evidence="10 16" id="KW-0573">Peptidoglycan synthesis</keyword>
<dbReference type="OrthoDB" id="9766847at2"/>
<dbReference type="InterPro" id="IPR050515">
    <property type="entry name" value="Beta-lactam/transpept"/>
</dbReference>
<evidence type="ECO:0000259" key="18">
    <source>
        <dbReference type="Pfam" id="PF03717"/>
    </source>
</evidence>
<dbReference type="Pfam" id="PF00905">
    <property type="entry name" value="Transpeptidase"/>
    <property type="match status" value="1"/>
</dbReference>
<dbReference type="InterPro" id="IPR036138">
    <property type="entry name" value="PBP_dimer_sf"/>
</dbReference>
<dbReference type="Pfam" id="PF03717">
    <property type="entry name" value="PBP_dimer"/>
    <property type="match status" value="1"/>
</dbReference>
<keyword evidence="2 16" id="KW-1003">Cell membrane</keyword>
<evidence type="ECO:0000313" key="19">
    <source>
        <dbReference type="EMBL" id="RDI44771.1"/>
    </source>
</evidence>
<dbReference type="EC" id="3.4.16.4" evidence="16"/>
<dbReference type="Gene3D" id="3.40.710.10">
    <property type="entry name" value="DD-peptidase/beta-lactamase superfamily"/>
    <property type="match status" value="1"/>
</dbReference>
<dbReference type="SUPFAM" id="SSF56519">
    <property type="entry name" value="Penicillin binding protein dimerisation domain"/>
    <property type="match status" value="1"/>
</dbReference>
<evidence type="ECO:0000256" key="6">
    <source>
        <dbReference type="ARBA" id="ARBA00022670"/>
    </source>
</evidence>
<evidence type="ECO:0000256" key="11">
    <source>
        <dbReference type="ARBA" id="ARBA00022989"/>
    </source>
</evidence>
<evidence type="ECO:0000256" key="9">
    <source>
        <dbReference type="ARBA" id="ARBA00022960"/>
    </source>
</evidence>
<evidence type="ECO:0000256" key="8">
    <source>
        <dbReference type="ARBA" id="ARBA00022801"/>
    </source>
</evidence>
<dbReference type="GO" id="GO:0008360">
    <property type="term" value="P:regulation of cell shape"/>
    <property type="evidence" value="ECO:0007669"/>
    <property type="project" value="UniProtKB-KW"/>
</dbReference>
<dbReference type="Gene3D" id="3.30.450.330">
    <property type="match status" value="1"/>
</dbReference>
<evidence type="ECO:0000256" key="16">
    <source>
        <dbReference type="HAMAP-Rule" id="MF_02080"/>
    </source>
</evidence>
<comment type="pathway">
    <text evidence="16">Cell wall biogenesis; peptidoglycan biosynthesis.</text>
</comment>
<comment type="catalytic activity">
    <reaction evidence="16">
        <text>Preferential cleavage: (Ac)2-L-Lys-D-Ala-|-D-Ala. Also transpeptidation of peptidyl-alanyl moieties that are N-acyl substituents of D-alanine.</text>
        <dbReference type="EC" id="3.4.16.4"/>
    </reaction>
</comment>
<evidence type="ECO:0000256" key="15">
    <source>
        <dbReference type="ARBA" id="ARBA00023316"/>
    </source>
</evidence>
<keyword evidence="13 16" id="KW-0717">Septation</keyword>
<keyword evidence="15 16" id="KW-0961">Cell wall biogenesis/degradation</keyword>
<dbReference type="InterPro" id="IPR037532">
    <property type="entry name" value="FtsI_transpept"/>
</dbReference>
<keyword evidence="7 16" id="KW-0812">Transmembrane</keyword>
<evidence type="ECO:0000256" key="10">
    <source>
        <dbReference type="ARBA" id="ARBA00022984"/>
    </source>
</evidence>
<keyword evidence="8 16" id="KW-0378">Hydrolase</keyword>
<sequence length="565" mass="62527">MNQKHRVSFITWRFYLVISVIVLAVLGLLWRVFDLAVLDQHFLRHQGDERVLRLVSTPAFRGMILDRNNFPLAVSTIVYSVWMNPQEFEPSKEELVSLSAALGLKIKDIVSLRDRQRKKRREFVYLKRALSPQVANEIKALDIPGVYLQQEYRRYYPEGEVTAHVLGFTNIDDQGQEGLELGYNQWLSGEPGKKWVIKDRLGRIIADVQTVQEQKRGHDLVLSIDRRIQYLAYRELLAGVIRNEAVSGSVIVLDVKTGEILAMVNHPSFNPNNRPARMSDRFRNRAVTDLFEPGSTVKAFSVASALDSGHYKTDTVIDTSPGWMRVSRNVVKDHNNNGSLTVTQILQKSSNVGIAKLVLSLPPDNLWSLLHSVGFGEMTGIGFPGEQNGVLVKHNPWGAFTLATLAIGYGMSTTALQLARSYAVLANEGIKKPVSLLRIDKPVTGEQVMNPKVVKEVLEALESVLGKGGTAEDARVPGYRVAGKTGTSKIAGEGGYKEKRYTSSFVGIAPLSNPRLVVAVVIHDPQGKHYYGGQVSGPVFEKIMEGALRILDIPPDAPESALATA</sequence>
<evidence type="ECO:0000256" key="5">
    <source>
        <dbReference type="ARBA" id="ARBA00022645"/>
    </source>
</evidence>
<dbReference type="GO" id="GO:0005886">
    <property type="term" value="C:plasma membrane"/>
    <property type="evidence" value="ECO:0007669"/>
    <property type="project" value="UniProtKB-SubCell"/>
</dbReference>
<keyword evidence="20" id="KW-1185">Reference proteome</keyword>
<dbReference type="UniPathway" id="UPA00219"/>
<dbReference type="GO" id="GO:0008658">
    <property type="term" value="F:penicillin binding"/>
    <property type="evidence" value="ECO:0007669"/>
    <property type="project" value="InterPro"/>
</dbReference>
<comment type="caution">
    <text evidence="19">The sequence shown here is derived from an EMBL/GenBank/DDBJ whole genome shotgun (WGS) entry which is preliminary data.</text>
</comment>
<feature type="transmembrane region" description="Helical" evidence="16">
    <location>
        <begin position="12"/>
        <end position="33"/>
    </location>
</feature>
<keyword evidence="6 16" id="KW-0645">Protease</keyword>
<name>A0A370GM77_9COXI</name>
<dbReference type="InterPro" id="IPR001460">
    <property type="entry name" value="PCN-bd_Tpept"/>
</dbReference>
<keyword evidence="11 16" id="KW-1133">Transmembrane helix</keyword>
<comment type="similarity">
    <text evidence="16">Belongs to the transpeptidase family. FtsI subfamily.</text>
</comment>
<dbReference type="HAMAP" id="MF_02080">
    <property type="entry name" value="FtsI_transpept"/>
    <property type="match status" value="1"/>
</dbReference>
<dbReference type="Proteomes" id="UP000254720">
    <property type="component" value="Unassembled WGS sequence"/>
</dbReference>
<dbReference type="GO" id="GO:0006508">
    <property type="term" value="P:proteolysis"/>
    <property type="evidence" value="ECO:0007669"/>
    <property type="project" value="UniProtKB-KW"/>
</dbReference>
<dbReference type="GO" id="GO:0009252">
    <property type="term" value="P:peptidoglycan biosynthetic process"/>
    <property type="evidence" value="ECO:0007669"/>
    <property type="project" value="UniProtKB-UniRule"/>
</dbReference>
<dbReference type="InterPro" id="IPR005311">
    <property type="entry name" value="PBP_dimer"/>
</dbReference>
<dbReference type="RefSeq" id="WP_114834119.1">
    <property type="nucleotide sequence ID" value="NZ_LR699114.1"/>
</dbReference>
<evidence type="ECO:0000256" key="12">
    <source>
        <dbReference type="ARBA" id="ARBA00023136"/>
    </source>
</evidence>